<keyword evidence="1" id="KW-0812">Transmembrane</keyword>
<evidence type="ECO:0000313" key="2">
    <source>
        <dbReference type="EMBL" id="MCA9387262.1"/>
    </source>
</evidence>
<comment type="caution">
    <text evidence="2">The sequence shown here is derived from an EMBL/GenBank/DDBJ whole genome shotgun (WGS) entry which is preliminary data.</text>
</comment>
<protein>
    <submittedName>
        <fullName evidence="2">YggT family protein</fullName>
    </submittedName>
</protein>
<reference evidence="2" key="1">
    <citation type="submission" date="2020-04" db="EMBL/GenBank/DDBJ databases">
        <authorList>
            <person name="Zhang T."/>
        </authorList>
    </citation>
    <scope>NUCLEOTIDE SEQUENCE</scope>
    <source>
        <strain evidence="2">HKST-UBA09</strain>
    </source>
</reference>
<dbReference type="GO" id="GO:0016020">
    <property type="term" value="C:membrane"/>
    <property type="evidence" value="ECO:0007669"/>
    <property type="project" value="InterPro"/>
</dbReference>
<reference evidence="2" key="2">
    <citation type="journal article" date="2021" name="Microbiome">
        <title>Successional dynamics and alternative stable states in a saline activated sludge microbial community over 9 years.</title>
        <authorList>
            <person name="Wang Y."/>
            <person name="Ye J."/>
            <person name="Ju F."/>
            <person name="Liu L."/>
            <person name="Boyd J.A."/>
            <person name="Deng Y."/>
            <person name="Parks D.H."/>
            <person name="Jiang X."/>
            <person name="Yin X."/>
            <person name="Woodcroft B.J."/>
            <person name="Tyson G.W."/>
            <person name="Hugenholtz P."/>
            <person name="Polz M.F."/>
            <person name="Zhang T."/>
        </authorList>
    </citation>
    <scope>NUCLEOTIDE SEQUENCE</scope>
    <source>
        <strain evidence="2">HKST-UBA09</strain>
    </source>
</reference>
<organism evidence="2 3">
    <name type="scientific">Candidatus Dojkabacteria bacterium</name>
    <dbReference type="NCBI Taxonomy" id="2099670"/>
    <lineage>
        <taxon>Bacteria</taxon>
        <taxon>Candidatus Dojkabacteria</taxon>
    </lineage>
</organism>
<proteinExistence type="predicted"/>
<dbReference type="EMBL" id="JAGQLF010000075">
    <property type="protein sequence ID" value="MCA9387262.1"/>
    <property type="molecule type" value="Genomic_DNA"/>
</dbReference>
<keyword evidence="1" id="KW-1133">Transmembrane helix</keyword>
<name>A0A955LBL4_9BACT</name>
<feature type="transmembrane region" description="Helical" evidence="1">
    <location>
        <begin position="80"/>
        <end position="99"/>
    </location>
</feature>
<gene>
    <name evidence="2" type="ORF">KC669_04480</name>
</gene>
<feature type="transmembrane region" description="Helical" evidence="1">
    <location>
        <begin position="9"/>
        <end position="31"/>
    </location>
</feature>
<keyword evidence="1" id="KW-0472">Membrane</keyword>
<evidence type="ECO:0000256" key="1">
    <source>
        <dbReference type="SAM" id="Phobius"/>
    </source>
</evidence>
<evidence type="ECO:0000313" key="3">
    <source>
        <dbReference type="Proteomes" id="UP000714915"/>
    </source>
</evidence>
<dbReference type="AlphaFoldDB" id="A0A955LBL4"/>
<accession>A0A955LBL4</accession>
<dbReference type="InterPro" id="IPR003425">
    <property type="entry name" value="CCB3/YggT"/>
</dbReference>
<dbReference type="Pfam" id="PF02325">
    <property type="entry name" value="CCB3_YggT"/>
    <property type="match status" value="1"/>
</dbReference>
<dbReference type="Proteomes" id="UP000714915">
    <property type="component" value="Unassembled WGS sequence"/>
</dbReference>
<sequence length="108" mass="12601">MITLSLPKIIISFINFVFGFIVFGLSLRFILRLFGANPDSSFMEFIYNSTSPLLEPFRGLFQPYVIEKGSVLEFTTLFSILMYMIVAWLLVEFVLFVSYNAKNTYRRK</sequence>